<keyword evidence="2" id="KW-1185">Reference proteome</keyword>
<sequence>MGRILIILLPFLLIACSGEATISLPQPIEVELSEAPKRIYAGDKAVISFEVRGEGVPYLKIDQSMGPVILYPQTSGANIEFQLQPENTRQSGTYTWKLVYSEEILQKGTIEVLPKVDEVTKIETYFGPRSIRAGGNDFSMLFVVPTDIYDNPLPDGTQVDINRQMDNLHDSVGIAIKNGYIWHNLYSSDTTGRMLVSAGVGEVSGKELTSMITPSNSVNFSIDYTRVHEYADGNQVVEFFTDIIKDRFGNVVSDGTLVNFRVTDQKAARLQTAGTTLAGVATGRLLHPTEASKWSVTAYVTGESKSNDIELSFRTAVEDYDVQFSEDNRAVQIGPMHGFMEQLTPDGLLITLRLYDEQGKLIDTKKTNSSKGVGAFELQERFYKNGKYKITITAAGINKEFQVALGNDELE</sequence>
<dbReference type="Proteomes" id="UP000276309">
    <property type="component" value="Chromosome"/>
</dbReference>
<reference evidence="1 2" key="1">
    <citation type="submission" date="2018-08" db="EMBL/GenBank/DDBJ databases">
        <title>The reduced genetic potential of extracellular carbohydrate catabolism in Euzebyella marina RN62, a Flavobacteriia bacterium isolated from the hadal water.</title>
        <authorList>
            <person name="Xue C."/>
        </authorList>
    </citation>
    <scope>NUCLEOTIDE SEQUENCE [LARGE SCALE GENOMIC DNA]</scope>
    <source>
        <strain evidence="1 2">RN62</strain>
    </source>
</reference>
<dbReference type="AlphaFoldDB" id="A0A3G2L8Q5"/>
<accession>A0A3G2L8Q5</accession>
<protein>
    <submittedName>
        <fullName evidence="1">Uncharacterized protein</fullName>
    </submittedName>
</protein>
<dbReference type="PROSITE" id="PS51257">
    <property type="entry name" value="PROKAR_LIPOPROTEIN"/>
    <property type="match status" value="1"/>
</dbReference>
<evidence type="ECO:0000313" key="1">
    <source>
        <dbReference type="EMBL" id="AYN68644.1"/>
    </source>
</evidence>
<dbReference type="KEGG" id="emar:D1013_15280"/>
<dbReference type="Gene3D" id="2.60.40.10">
    <property type="entry name" value="Immunoglobulins"/>
    <property type="match status" value="1"/>
</dbReference>
<name>A0A3G2L8Q5_9FLAO</name>
<proteinExistence type="predicted"/>
<evidence type="ECO:0000313" key="2">
    <source>
        <dbReference type="Proteomes" id="UP000276309"/>
    </source>
</evidence>
<dbReference type="RefSeq" id="WP_121849657.1">
    <property type="nucleotide sequence ID" value="NZ_CP032050.1"/>
</dbReference>
<organism evidence="1 2">
    <name type="scientific">Euzebyella marina</name>
    <dbReference type="NCBI Taxonomy" id="1761453"/>
    <lineage>
        <taxon>Bacteria</taxon>
        <taxon>Pseudomonadati</taxon>
        <taxon>Bacteroidota</taxon>
        <taxon>Flavobacteriia</taxon>
        <taxon>Flavobacteriales</taxon>
        <taxon>Flavobacteriaceae</taxon>
        <taxon>Euzebyella</taxon>
    </lineage>
</organism>
<gene>
    <name evidence="1" type="ORF">D1013_15280</name>
</gene>
<dbReference type="InterPro" id="IPR013783">
    <property type="entry name" value="Ig-like_fold"/>
</dbReference>
<dbReference type="OrthoDB" id="980944at2"/>
<dbReference type="EMBL" id="CP032050">
    <property type="protein sequence ID" value="AYN68644.1"/>
    <property type="molecule type" value="Genomic_DNA"/>
</dbReference>